<name>A0A5M8Q7A8_9BACT</name>
<protein>
    <recommendedName>
        <fullName evidence="5">S9 family peptidase</fullName>
    </recommendedName>
</protein>
<evidence type="ECO:0008006" key="5">
    <source>
        <dbReference type="Google" id="ProtNLM"/>
    </source>
</evidence>
<dbReference type="Proteomes" id="UP000323866">
    <property type="component" value="Unassembled WGS sequence"/>
</dbReference>
<reference evidence="2 4" key="3">
    <citation type="submission" date="2024-08" db="EMBL/GenBank/DDBJ databases">
        <authorList>
            <person name="Wei W."/>
        </authorList>
    </citation>
    <scope>NUCLEOTIDE SEQUENCE [LARGE SCALE GENOMIC DNA]</scope>
    <source>
        <strain evidence="2 4">XU2</strain>
    </source>
</reference>
<dbReference type="RefSeq" id="WP_149100171.1">
    <property type="nucleotide sequence ID" value="NZ_BMMG01000007.1"/>
</dbReference>
<organism evidence="1 3">
    <name type="scientific">Rufibacter glacialis</name>
    <dbReference type="NCBI Taxonomy" id="1259555"/>
    <lineage>
        <taxon>Bacteria</taxon>
        <taxon>Pseudomonadati</taxon>
        <taxon>Bacteroidota</taxon>
        <taxon>Cytophagia</taxon>
        <taxon>Cytophagales</taxon>
        <taxon>Hymenobacteraceae</taxon>
        <taxon>Rufibacter</taxon>
    </lineage>
</organism>
<evidence type="ECO:0000313" key="3">
    <source>
        <dbReference type="Proteomes" id="UP000323866"/>
    </source>
</evidence>
<reference evidence="1 3" key="1">
    <citation type="submission" date="2019-07" db="EMBL/GenBank/DDBJ databases">
        <authorList>
            <person name="Qu J.-H."/>
        </authorList>
    </citation>
    <scope>NUCLEOTIDE SEQUENCE [LARGE SCALE GENOMIC DNA]</scope>
    <source>
        <strain evidence="1 3">MDT1-10-3</strain>
    </source>
</reference>
<dbReference type="OrthoDB" id="863368at2"/>
<dbReference type="EMBL" id="VKKZ01000024">
    <property type="protein sequence ID" value="KAA6431143.1"/>
    <property type="molecule type" value="Genomic_DNA"/>
</dbReference>
<comment type="caution">
    <text evidence="1">The sequence shown here is derived from an EMBL/GenBank/DDBJ whole genome shotgun (WGS) entry which is preliminary data.</text>
</comment>
<sequence length="483" mass="53946">MRNRYQLHFLVILFGVFASLYQAQAQKIKSAAFTYAPEAAGDQYNQRIPKKAFSVSPTDFVILSRKSDNSYAVERYGEDLKARWSTKVNLLGQETVEAFSQNQQTVMLITHRVMADQGSQALYGRLFDVASGKELKQTKLVEAPSRSRRPAVAVSADGSKIVAYHAITRNEELKSMQATVYDASLAKIKDRTYDFAGAGTQVSAQVQVDNHGNQFVSVLTNNSMRLSVRRYNNRDNEIKVMEVMLGGVFNGEKMYVLDTHFQLHQDSSLYAAVLVAEEKSGDYRSLKMVRFDYAAGNMRFAEEFQFTPAFTAQLAKATGEARLQDIYLSDILISSEGQTLVMAEKKYTEGGENSDYHAKEILLFAYNEYLQPTWNSVIIKNQVAPSTEGFAGISYSAHLVGNRLQLLTLETLKGKTDLYTRSIHLVTGAAEPPKAVGLNVANDKQVAFVKDFTTWLDERTITAVNRPSKASAGLRLSRITFKN</sequence>
<evidence type="ECO:0000313" key="4">
    <source>
        <dbReference type="Proteomes" id="UP001570846"/>
    </source>
</evidence>
<accession>A0A5M8Q7A8</accession>
<dbReference type="Proteomes" id="UP001570846">
    <property type="component" value="Unassembled WGS sequence"/>
</dbReference>
<gene>
    <name evidence="2" type="ORF">ACD591_13435</name>
    <name evidence="1" type="ORF">FOE74_18790</name>
</gene>
<proteinExistence type="predicted"/>
<reference evidence="1 3" key="2">
    <citation type="submission" date="2019-09" db="EMBL/GenBank/DDBJ databases">
        <title>A bacterium isolated from glacier soil.</title>
        <authorList>
            <person name="Liu Q."/>
        </authorList>
    </citation>
    <scope>NUCLEOTIDE SEQUENCE [LARGE SCALE GENOMIC DNA]</scope>
    <source>
        <strain evidence="1 3">MDT1-10-3</strain>
    </source>
</reference>
<dbReference type="AlphaFoldDB" id="A0A5M8Q7A8"/>
<evidence type="ECO:0000313" key="1">
    <source>
        <dbReference type="EMBL" id="KAA6431143.1"/>
    </source>
</evidence>
<evidence type="ECO:0000313" key="2">
    <source>
        <dbReference type="EMBL" id="MFA1772297.1"/>
    </source>
</evidence>
<dbReference type="EMBL" id="JBGOGF010000007">
    <property type="protein sequence ID" value="MFA1772297.1"/>
    <property type="molecule type" value="Genomic_DNA"/>
</dbReference>
<keyword evidence="4" id="KW-1185">Reference proteome</keyword>